<keyword evidence="4" id="KW-0285">Flavoprotein</keyword>
<dbReference type="GO" id="GO:1903457">
    <property type="term" value="P:lactate catabolic process"/>
    <property type="evidence" value="ECO:0007669"/>
    <property type="project" value="TreeGrafter"/>
</dbReference>
<comment type="cofactor">
    <cofactor evidence="1">
        <name>FAD</name>
        <dbReference type="ChEBI" id="CHEBI:57692"/>
    </cofactor>
</comment>
<dbReference type="SUPFAM" id="SSF55103">
    <property type="entry name" value="FAD-linked oxidases, C-terminal domain"/>
    <property type="match status" value="1"/>
</dbReference>
<dbReference type="FunFam" id="3.30.70.2740:FF:000001">
    <property type="entry name" value="D-lactate dehydrogenase mitochondrial"/>
    <property type="match status" value="1"/>
</dbReference>
<dbReference type="PANTHER" id="PTHR11748">
    <property type="entry name" value="D-LACTATE DEHYDROGENASE"/>
    <property type="match status" value="1"/>
</dbReference>
<comment type="subcellular location">
    <subcellularLocation>
        <location evidence="2">Mitochondrion</location>
    </subcellularLocation>
</comment>
<evidence type="ECO:0000256" key="2">
    <source>
        <dbReference type="ARBA" id="ARBA00004173"/>
    </source>
</evidence>
<evidence type="ECO:0000256" key="5">
    <source>
        <dbReference type="ARBA" id="ARBA00022827"/>
    </source>
</evidence>
<organism evidence="11 12">
    <name type="scientific">Seminavis robusta</name>
    <dbReference type="NCBI Taxonomy" id="568900"/>
    <lineage>
        <taxon>Eukaryota</taxon>
        <taxon>Sar</taxon>
        <taxon>Stramenopiles</taxon>
        <taxon>Ochrophyta</taxon>
        <taxon>Bacillariophyta</taxon>
        <taxon>Bacillariophyceae</taxon>
        <taxon>Bacillariophycidae</taxon>
        <taxon>Naviculales</taxon>
        <taxon>Naviculaceae</taxon>
        <taxon>Seminavis</taxon>
    </lineage>
</organism>
<dbReference type="FunFam" id="3.30.465.10:FF:000016">
    <property type="entry name" value="probable D-lactate dehydrogenase, mitochondrial"/>
    <property type="match status" value="1"/>
</dbReference>
<evidence type="ECO:0000256" key="4">
    <source>
        <dbReference type="ARBA" id="ARBA00022630"/>
    </source>
</evidence>
<evidence type="ECO:0000256" key="7">
    <source>
        <dbReference type="ARBA" id="ARBA00023002"/>
    </source>
</evidence>
<dbReference type="InterPro" id="IPR036318">
    <property type="entry name" value="FAD-bd_PCMH-like_sf"/>
</dbReference>
<dbReference type="EC" id="1.1.2.4" evidence="9"/>
<evidence type="ECO:0000313" key="12">
    <source>
        <dbReference type="Proteomes" id="UP001153069"/>
    </source>
</evidence>
<evidence type="ECO:0000256" key="3">
    <source>
        <dbReference type="ARBA" id="ARBA00008000"/>
    </source>
</evidence>
<dbReference type="InterPro" id="IPR016166">
    <property type="entry name" value="FAD-bd_PCMH"/>
</dbReference>
<dbReference type="FunFam" id="1.10.45.10:FF:000001">
    <property type="entry name" value="D-lactate dehydrogenase mitochondrial"/>
    <property type="match status" value="1"/>
</dbReference>
<evidence type="ECO:0000256" key="9">
    <source>
        <dbReference type="ARBA" id="ARBA00038897"/>
    </source>
</evidence>
<dbReference type="GO" id="GO:0004458">
    <property type="term" value="F:D-lactate dehydrogenase (cytochrome) activity"/>
    <property type="evidence" value="ECO:0007669"/>
    <property type="project" value="UniProtKB-EC"/>
</dbReference>
<dbReference type="InterPro" id="IPR006094">
    <property type="entry name" value="Oxid_FAD_bind_N"/>
</dbReference>
<keyword evidence="5" id="KW-0274">FAD</keyword>
<evidence type="ECO:0000313" key="11">
    <source>
        <dbReference type="EMBL" id="CAB9498511.1"/>
    </source>
</evidence>
<dbReference type="InterPro" id="IPR016169">
    <property type="entry name" value="FAD-bd_PCMH_sub2"/>
</dbReference>
<dbReference type="EMBL" id="CAICTM010000039">
    <property type="protein sequence ID" value="CAB9498511.1"/>
    <property type="molecule type" value="Genomic_DNA"/>
</dbReference>
<keyword evidence="8" id="KW-0496">Mitochondrion</keyword>
<name>A0A9N8DD37_9STRA</name>
<dbReference type="Pfam" id="PF01565">
    <property type="entry name" value="FAD_binding_4"/>
    <property type="match status" value="1"/>
</dbReference>
<dbReference type="GO" id="GO:0005739">
    <property type="term" value="C:mitochondrion"/>
    <property type="evidence" value="ECO:0007669"/>
    <property type="project" value="UniProtKB-SubCell"/>
</dbReference>
<dbReference type="PANTHER" id="PTHR11748:SF111">
    <property type="entry name" value="D-LACTATE DEHYDROGENASE, MITOCHONDRIAL-RELATED"/>
    <property type="match status" value="1"/>
</dbReference>
<dbReference type="Gene3D" id="3.30.70.2190">
    <property type="match status" value="1"/>
</dbReference>
<evidence type="ECO:0000256" key="8">
    <source>
        <dbReference type="ARBA" id="ARBA00023128"/>
    </source>
</evidence>
<dbReference type="Pfam" id="PF02913">
    <property type="entry name" value="FAD-oxidase_C"/>
    <property type="match status" value="1"/>
</dbReference>
<evidence type="ECO:0000256" key="1">
    <source>
        <dbReference type="ARBA" id="ARBA00001974"/>
    </source>
</evidence>
<dbReference type="GO" id="GO:0071949">
    <property type="term" value="F:FAD binding"/>
    <property type="evidence" value="ECO:0007669"/>
    <property type="project" value="InterPro"/>
</dbReference>
<dbReference type="Gene3D" id="1.10.45.10">
    <property type="entry name" value="Vanillyl-alcohol Oxidase, Chain A, domain 4"/>
    <property type="match status" value="1"/>
</dbReference>
<dbReference type="OrthoDB" id="5332616at2759"/>
<accession>A0A9N8DD37</accession>
<dbReference type="InterPro" id="IPR016164">
    <property type="entry name" value="FAD-linked_Oxase-like_C"/>
</dbReference>
<gene>
    <name evidence="11" type="ORF">SEMRO_39_G024400.1</name>
</gene>
<feature type="domain" description="FAD-binding PCMH-type" evidence="10">
    <location>
        <begin position="89"/>
        <end position="275"/>
    </location>
</feature>
<keyword evidence="6" id="KW-0809">Transit peptide</keyword>
<dbReference type="Gene3D" id="3.30.70.2740">
    <property type="match status" value="1"/>
</dbReference>
<protein>
    <recommendedName>
        <fullName evidence="9">D-lactate dehydrogenase (cytochrome)</fullName>
        <ecNumber evidence="9">1.1.2.4</ecNumber>
    </recommendedName>
</protein>
<dbReference type="PROSITE" id="PS51387">
    <property type="entry name" value="FAD_PCMH"/>
    <property type="match status" value="1"/>
</dbReference>
<dbReference type="Gene3D" id="3.30.465.10">
    <property type="match status" value="1"/>
</dbReference>
<proteinExistence type="inferred from homology"/>
<reference evidence="11" key="1">
    <citation type="submission" date="2020-06" db="EMBL/GenBank/DDBJ databases">
        <authorList>
            <consortium name="Plant Systems Biology data submission"/>
        </authorList>
    </citation>
    <scope>NUCLEOTIDE SEQUENCE</scope>
    <source>
        <strain evidence="11">D6</strain>
    </source>
</reference>
<sequence length="543" mass="59338">MMKRMLIHQGQRHFSMRSIRRLSSLLQRNCTNRNTAETQRSRSYSTTSLLRKVPSSDIPVLLQHELDPRIQIDTNRYELERHGRGESHHPSRPPSAICYPTNADDVVQIVQLCHARRIPMIPFGVGTSVEGHVCALHDGTVSIDTRLLQDLQLPDFDTASDDWPDPMATVGAGVTRKTLNTALRHSGLQFVVDPGADATLGGMTACGASGTTAVRYGTMRENLLALQAVLPNGERVQCGTRALKNSAGYDLLGLFCGSEGTLGVITEVTVKLHPIPDHVMAAVCVFDTLRQAAQAVASLKFQSVTAMTRCELLDASAVAAFNQYNHNNNSSSSVVPTMSEQPTLFLEVQGNDEASLEAELTRIRQICCDENNGYQFQHCSDPDERAALWAARHELYYASIHLRQAATTSTSDNMSAVLTDACVPLSEFASILEATARDVQEQNVVGPIFGHAGDGNFHTILPIFVQDENPDYLERVHAVNDRLIQRTLAVGGTCTGEHGVGYGKSHYLAQQYGTGAVDMMRAIKQAVDPHNLMNPGKVIPDVK</sequence>
<dbReference type="GO" id="GO:0008720">
    <property type="term" value="F:D-lactate dehydrogenase (NAD+) activity"/>
    <property type="evidence" value="ECO:0007669"/>
    <property type="project" value="TreeGrafter"/>
</dbReference>
<dbReference type="InterPro" id="IPR016167">
    <property type="entry name" value="FAD-bd_PCMH_sub1"/>
</dbReference>
<keyword evidence="12" id="KW-1185">Reference proteome</keyword>
<dbReference type="InterPro" id="IPR004113">
    <property type="entry name" value="FAD-bd_oxidored_4_C"/>
</dbReference>
<dbReference type="SUPFAM" id="SSF56176">
    <property type="entry name" value="FAD-binding/transporter-associated domain-like"/>
    <property type="match status" value="1"/>
</dbReference>
<dbReference type="InterPro" id="IPR016171">
    <property type="entry name" value="Vanillyl_alc_oxidase_C-sub2"/>
</dbReference>
<dbReference type="AlphaFoldDB" id="A0A9N8DD37"/>
<evidence type="ECO:0000256" key="6">
    <source>
        <dbReference type="ARBA" id="ARBA00022946"/>
    </source>
</evidence>
<dbReference type="Gene3D" id="3.30.43.10">
    <property type="entry name" value="Uridine Diphospho-n-acetylenolpyruvylglucosamine Reductase, domain 2"/>
    <property type="match status" value="1"/>
</dbReference>
<comment type="similarity">
    <text evidence="3">Belongs to the FAD-binding oxidoreductase/transferase type 4 family.</text>
</comment>
<dbReference type="Proteomes" id="UP001153069">
    <property type="component" value="Unassembled WGS sequence"/>
</dbReference>
<keyword evidence="7" id="KW-0560">Oxidoreductase</keyword>
<evidence type="ECO:0000259" key="10">
    <source>
        <dbReference type="PROSITE" id="PS51387"/>
    </source>
</evidence>
<comment type="caution">
    <text evidence="11">The sequence shown here is derived from an EMBL/GenBank/DDBJ whole genome shotgun (WGS) entry which is preliminary data.</text>
</comment>